<reference evidence="3 4" key="1">
    <citation type="journal article" date="2019" name="Int. J. Syst. Evol. Microbiol.">
        <title>Faecalibacillus intestinalis gen. nov., sp. nov. and Faecalibacillus faecis sp. nov., isolated from human faeces.</title>
        <authorList>
            <person name="Seo B."/>
            <person name="Jeon K."/>
            <person name="Baek I."/>
            <person name="Lee Y.M."/>
            <person name="Baek K."/>
            <person name="Ko G."/>
        </authorList>
    </citation>
    <scope>NUCLEOTIDE SEQUENCE [LARGE SCALE GENOMIC DNA]</scope>
    <source>
        <strain evidence="3 4">SNUG30099</strain>
    </source>
</reference>
<dbReference type="GO" id="GO:0008289">
    <property type="term" value="F:lipid binding"/>
    <property type="evidence" value="ECO:0007669"/>
    <property type="project" value="UniProtKB-KW"/>
</dbReference>
<proteinExistence type="predicted"/>
<evidence type="ECO:0000256" key="1">
    <source>
        <dbReference type="ARBA" id="ARBA00023121"/>
    </source>
</evidence>
<dbReference type="InterPro" id="IPR050270">
    <property type="entry name" value="DegV_domain_contain"/>
</dbReference>
<dbReference type="Proteomes" id="UP001204814">
    <property type="component" value="Unassembled WGS sequence"/>
</dbReference>
<sequence length="287" mass="32083">MEKIAIITDSCSDIKKEYRELYDIHVLPIQIQYDGKSYRDGVDITSTDIYAIQDEKVIKTSSPVGEDLFNLLDQLKDKGYTHVIGLFLSSGISGTGNQMRLFCQTYEKLKCYIVDSQSASVGLGVIAVSLAKYREEGKSFDELIEIADFLCYQNYAYFSIDDLNYLQKGGRIGKASAFLGTTLKIKPILSFEKENGEIYVPAKVRGSKKVKSKLIDLIESHLEENPHQKFALAIADANNLEERNILEGMLKERFPQFTYIIDGHVGAALSCYLGSGLLGVAIQFLPE</sequence>
<keyword evidence="4" id="KW-1185">Reference proteome</keyword>
<comment type="caution">
    <text evidence="3">The sequence shown here is derived from an EMBL/GenBank/DDBJ whole genome shotgun (WGS) entry which is preliminary data.</text>
</comment>
<dbReference type="SUPFAM" id="SSF82549">
    <property type="entry name" value="DAK1/DegV-like"/>
    <property type="match status" value="1"/>
</dbReference>
<dbReference type="InterPro" id="IPR003797">
    <property type="entry name" value="DegV"/>
</dbReference>
<organism evidence="3 4">
    <name type="scientific">Faecalibacillus intestinalis</name>
    <dbReference type="NCBI Taxonomy" id="1982626"/>
    <lineage>
        <taxon>Bacteria</taxon>
        <taxon>Bacillati</taxon>
        <taxon>Bacillota</taxon>
        <taxon>Erysipelotrichia</taxon>
        <taxon>Erysipelotrichales</taxon>
        <taxon>Coprobacillaceae</taxon>
        <taxon>Faecalibacillus</taxon>
    </lineage>
</organism>
<protein>
    <submittedName>
        <fullName evidence="2">DegV family protein</fullName>
    </submittedName>
</protein>
<dbReference type="NCBIfam" id="TIGR00762">
    <property type="entry name" value="DegV"/>
    <property type="match status" value="1"/>
</dbReference>
<dbReference type="EMBL" id="PYLQ01000001">
    <property type="protein sequence ID" value="PST43193.1"/>
    <property type="molecule type" value="Genomic_DNA"/>
</dbReference>
<keyword evidence="1" id="KW-0446">Lipid-binding</keyword>
<dbReference type="PANTHER" id="PTHR33434:SF2">
    <property type="entry name" value="FATTY ACID-BINDING PROTEIN TM_1468"/>
    <property type="match status" value="1"/>
</dbReference>
<dbReference type="InterPro" id="IPR043168">
    <property type="entry name" value="DegV_C"/>
</dbReference>
<dbReference type="Proteomes" id="UP000240974">
    <property type="component" value="Unassembled WGS sequence"/>
</dbReference>
<accession>A0A2T3G6S8</accession>
<evidence type="ECO:0000313" key="4">
    <source>
        <dbReference type="Proteomes" id="UP000240974"/>
    </source>
</evidence>
<dbReference type="Pfam" id="PF02645">
    <property type="entry name" value="DegV"/>
    <property type="match status" value="1"/>
</dbReference>
<dbReference type="AlphaFoldDB" id="A0A2T3G6S8"/>
<dbReference type="Gene3D" id="3.40.50.10170">
    <property type="match status" value="1"/>
</dbReference>
<dbReference type="RefSeq" id="WP_107028894.1">
    <property type="nucleotide sequence ID" value="NZ_JAJDKX010000002.1"/>
</dbReference>
<reference evidence="2" key="2">
    <citation type="submission" date="2022-06" db="EMBL/GenBank/DDBJ databases">
        <title>Isolation of gut microbiota from human fecal samples.</title>
        <authorList>
            <person name="Pamer E.G."/>
            <person name="Barat B."/>
            <person name="Waligurski E."/>
            <person name="Medina S."/>
            <person name="Paddock L."/>
            <person name="Mostad J."/>
        </authorList>
    </citation>
    <scope>NUCLEOTIDE SEQUENCE</scope>
    <source>
        <strain evidence="2">DFI.6.24</strain>
    </source>
</reference>
<gene>
    <name evidence="3" type="ORF">C7U54_00315</name>
    <name evidence="2" type="ORF">NE542_04010</name>
</gene>
<dbReference type="EMBL" id="JANGBO010000002">
    <property type="protein sequence ID" value="MCQ5061001.1"/>
    <property type="molecule type" value="Genomic_DNA"/>
</dbReference>
<dbReference type="Gene3D" id="3.30.1180.10">
    <property type="match status" value="1"/>
</dbReference>
<dbReference type="PROSITE" id="PS51482">
    <property type="entry name" value="DEGV"/>
    <property type="match status" value="1"/>
</dbReference>
<evidence type="ECO:0000313" key="3">
    <source>
        <dbReference type="EMBL" id="PST43193.1"/>
    </source>
</evidence>
<evidence type="ECO:0000313" key="2">
    <source>
        <dbReference type="EMBL" id="MCQ5061001.1"/>
    </source>
</evidence>
<dbReference type="PANTHER" id="PTHR33434">
    <property type="entry name" value="DEGV DOMAIN-CONTAINING PROTEIN DR_1986-RELATED"/>
    <property type="match status" value="1"/>
</dbReference>
<name>A0A2T3G6S8_9FIRM</name>